<dbReference type="PATRIC" id="fig|1299334.3.peg.9877"/>
<evidence type="ECO:0000313" key="1">
    <source>
        <dbReference type="EMBL" id="EUA07346.1"/>
    </source>
</evidence>
<sequence length="80" mass="8574">MHGDAIGRIGRRHFPGRALHDDAEPNLVPVLLEAQPDQVEQAFLIDGQRPTLFPSTAFCFNDGGLVSVMVSPSCVGGAWS</sequence>
<gene>
    <name evidence="1" type="ORF">I553_0287</name>
</gene>
<reference evidence="1" key="1">
    <citation type="submission" date="2014-01" db="EMBL/GenBank/DDBJ databases">
        <authorList>
            <person name="Brown-Elliot B."/>
            <person name="Wallace R."/>
            <person name="Lenaerts A."/>
            <person name="Ordway D."/>
            <person name="DeGroote M.A."/>
            <person name="Parker T."/>
            <person name="Sizemore C."/>
            <person name="Tallon L.J."/>
            <person name="Sadzewicz L.K."/>
            <person name="Sengamalay N."/>
            <person name="Fraser C.M."/>
            <person name="Hine E."/>
            <person name="Shefchek K.A."/>
            <person name="Das S.P."/>
            <person name="Tettelin H."/>
        </authorList>
    </citation>
    <scope>NUCLEOTIDE SEQUENCE [LARGE SCALE GENOMIC DNA]</scope>
    <source>
        <strain evidence="1">4042</strain>
    </source>
</reference>
<dbReference type="AlphaFoldDB" id="X7YKP2"/>
<name>X7YKP2_MYCXE</name>
<protein>
    <submittedName>
        <fullName evidence="1">Uncharacterized protein</fullName>
    </submittedName>
</protein>
<dbReference type="EMBL" id="JAOB01000093">
    <property type="protein sequence ID" value="EUA07346.1"/>
    <property type="molecule type" value="Genomic_DNA"/>
</dbReference>
<comment type="caution">
    <text evidence="1">The sequence shown here is derived from an EMBL/GenBank/DDBJ whole genome shotgun (WGS) entry which is preliminary data.</text>
</comment>
<organism evidence="1">
    <name type="scientific">Mycobacterium xenopi 4042</name>
    <dbReference type="NCBI Taxonomy" id="1299334"/>
    <lineage>
        <taxon>Bacteria</taxon>
        <taxon>Bacillati</taxon>
        <taxon>Actinomycetota</taxon>
        <taxon>Actinomycetes</taxon>
        <taxon>Mycobacteriales</taxon>
        <taxon>Mycobacteriaceae</taxon>
        <taxon>Mycobacterium</taxon>
    </lineage>
</organism>
<accession>X7YKP2</accession>
<proteinExistence type="predicted"/>